<dbReference type="PROSITE" id="PS52038">
    <property type="entry name" value="TOPO_IB_2"/>
    <property type="match status" value="1"/>
</dbReference>
<dbReference type="Gene3D" id="3.90.15.10">
    <property type="entry name" value="Topoisomerase I, Chain A, domain 3"/>
    <property type="match status" value="1"/>
</dbReference>
<evidence type="ECO:0000256" key="3">
    <source>
        <dbReference type="ARBA" id="ARBA00012891"/>
    </source>
</evidence>
<feature type="domain" description="DNA topoisomerase IB N-terminal" evidence="8">
    <location>
        <begin position="23"/>
        <end position="70"/>
    </location>
</feature>
<dbReference type="RefSeq" id="WP_319012963.1">
    <property type="nucleotide sequence ID" value="NZ_JAWJZF010000504.1"/>
</dbReference>
<dbReference type="Pfam" id="PF21338">
    <property type="entry name" value="Top1B_N_bact"/>
    <property type="match status" value="1"/>
</dbReference>
<dbReference type="InterPro" id="IPR049331">
    <property type="entry name" value="Top1B_N_bact"/>
</dbReference>
<evidence type="ECO:0000313" key="10">
    <source>
        <dbReference type="Proteomes" id="UP001278571"/>
    </source>
</evidence>
<comment type="similarity">
    <text evidence="2">Belongs to the type IB topoisomerase family.</text>
</comment>
<evidence type="ECO:0000256" key="5">
    <source>
        <dbReference type="ARBA" id="ARBA00023125"/>
    </source>
</evidence>
<dbReference type="EMBL" id="JAWJZF010000504">
    <property type="protein sequence ID" value="MDX2296800.1"/>
    <property type="molecule type" value="Genomic_DNA"/>
</dbReference>
<dbReference type="Gene3D" id="3.30.66.10">
    <property type="entry name" value="DNA topoisomerase I domain"/>
    <property type="match status" value="1"/>
</dbReference>
<dbReference type="SUPFAM" id="SSF55869">
    <property type="entry name" value="DNA topoisomerase I domain"/>
    <property type="match status" value="1"/>
</dbReference>
<feature type="domain" description="DNA topoisomerase I catalytic core eukaryotic-type" evidence="7">
    <location>
        <begin position="82"/>
        <end position="288"/>
    </location>
</feature>
<dbReference type="Pfam" id="PF01028">
    <property type="entry name" value="Topoisom_I"/>
    <property type="match status" value="1"/>
</dbReference>
<sequence>MSPRLRTSDVDKPGWRRVRHGRGFRYLDTAGAPLAAQDRARVVALVIPPAWRDVWICPWPNGHIQAVGTDAAGRRQYLYHEEFRRRQEEAKHAHVRQAARGLPRLRRAVAHDLALRGLCRDRVLACAARLLDLGFFRIGGERHLRDNASYGLTTLLREHATCARGEICLRYPAKSGRRQHRTLVDEPTYRVVRALLARRGGGPRLFAYRQGGAWHDLRAEELNGYLREKAGRPLTAKDFRTWHATVLAAVALAVSAPVADGSRTARAKAVRRAVHEVSEYLGNTPAVCRASYIDPLVIERFEEGVTVADALRRLGEDGGYGHPATRGAVERAVLRLLT</sequence>
<dbReference type="InterPro" id="IPR011010">
    <property type="entry name" value="DNA_brk_join_enz"/>
</dbReference>
<accession>A0ABU4KHP4</accession>
<comment type="caution">
    <text evidence="9">The sequence shown here is derived from an EMBL/GenBank/DDBJ whole genome shotgun (WGS) entry which is preliminary data.</text>
</comment>
<dbReference type="Gene3D" id="1.10.132.120">
    <property type="match status" value="1"/>
</dbReference>
<keyword evidence="4" id="KW-0799">Topoisomerase</keyword>
<organism evidence="9 10">
    <name type="scientific">Streptomyces roseolus</name>
    <dbReference type="NCBI Taxonomy" id="67358"/>
    <lineage>
        <taxon>Bacteria</taxon>
        <taxon>Bacillati</taxon>
        <taxon>Actinomycetota</taxon>
        <taxon>Actinomycetes</taxon>
        <taxon>Kitasatosporales</taxon>
        <taxon>Streptomycetaceae</taxon>
        <taxon>Streptomyces</taxon>
    </lineage>
</organism>
<gene>
    <name evidence="9" type="ORF">R2363_32085</name>
</gene>
<protein>
    <recommendedName>
        <fullName evidence="3">DNA topoisomerase</fullName>
        <ecNumber evidence="3">5.6.2.1</ecNumber>
    </recommendedName>
</protein>
<dbReference type="SUPFAM" id="SSF56349">
    <property type="entry name" value="DNA breaking-rejoining enzymes"/>
    <property type="match status" value="1"/>
</dbReference>
<keyword evidence="6" id="KW-0413">Isomerase</keyword>
<name>A0ABU4KHP4_9ACTN</name>
<dbReference type="InterPro" id="IPR035447">
    <property type="entry name" value="DNA_topo_I_N_sf"/>
</dbReference>
<comment type="catalytic activity">
    <reaction evidence="1">
        <text>ATP-independent breakage of single-stranded DNA, followed by passage and rejoining.</text>
        <dbReference type="EC" id="5.6.2.1"/>
    </reaction>
</comment>
<reference evidence="9 10" key="1">
    <citation type="submission" date="2023-10" db="EMBL/GenBank/DDBJ databases">
        <authorList>
            <person name="Wang X.X."/>
        </authorList>
    </citation>
    <scope>NUCLEOTIDE SEQUENCE [LARGE SCALE GENOMIC DNA]</scope>
    <source>
        <strain evidence="9 10">NBRC 12816</strain>
    </source>
</reference>
<proteinExistence type="inferred from homology"/>
<dbReference type="InterPro" id="IPR014711">
    <property type="entry name" value="TopoI_cat_a-hlx-sub_euk"/>
</dbReference>
<dbReference type="InterPro" id="IPR001631">
    <property type="entry name" value="TopoI"/>
</dbReference>
<evidence type="ECO:0000256" key="2">
    <source>
        <dbReference type="ARBA" id="ARBA00006645"/>
    </source>
</evidence>
<evidence type="ECO:0000256" key="6">
    <source>
        <dbReference type="ARBA" id="ARBA00023235"/>
    </source>
</evidence>
<dbReference type="Proteomes" id="UP001278571">
    <property type="component" value="Unassembled WGS sequence"/>
</dbReference>
<dbReference type="InterPro" id="IPR013500">
    <property type="entry name" value="TopoI_cat_euk"/>
</dbReference>
<keyword evidence="5" id="KW-0238">DNA-binding</keyword>
<evidence type="ECO:0000259" key="7">
    <source>
        <dbReference type="Pfam" id="PF01028"/>
    </source>
</evidence>
<evidence type="ECO:0000313" key="9">
    <source>
        <dbReference type="EMBL" id="MDX2296800.1"/>
    </source>
</evidence>
<evidence type="ECO:0000256" key="1">
    <source>
        <dbReference type="ARBA" id="ARBA00000213"/>
    </source>
</evidence>
<keyword evidence="10" id="KW-1185">Reference proteome</keyword>
<evidence type="ECO:0000259" key="8">
    <source>
        <dbReference type="Pfam" id="PF21338"/>
    </source>
</evidence>
<dbReference type="EC" id="5.6.2.1" evidence="3"/>
<dbReference type="PRINTS" id="PR00416">
    <property type="entry name" value="EUTPISMRASEI"/>
</dbReference>
<evidence type="ECO:0000256" key="4">
    <source>
        <dbReference type="ARBA" id="ARBA00023029"/>
    </source>
</evidence>